<evidence type="ECO:0000256" key="5">
    <source>
        <dbReference type="ARBA" id="ARBA00023098"/>
    </source>
</evidence>
<dbReference type="EC" id="2.1.1.-" evidence="6"/>
<dbReference type="RefSeq" id="WP_246656342.1">
    <property type="nucleotide sequence ID" value="NZ_CP061913.1"/>
</dbReference>
<evidence type="ECO:0000256" key="3">
    <source>
        <dbReference type="ARBA" id="ARBA00022679"/>
    </source>
</evidence>
<dbReference type="CDD" id="cd02440">
    <property type="entry name" value="AdoMet_MTases"/>
    <property type="match status" value="1"/>
</dbReference>
<gene>
    <name evidence="6" type="ORF">ACFFTR_52095</name>
</gene>
<dbReference type="GO" id="GO:0008168">
    <property type="term" value="F:methyltransferase activity"/>
    <property type="evidence" value="ECO:0007669"/>
    <property type="project" value="UniProtKB-KW"/>
</dbReference>
<comment type="similarity">
    <text evidence="1">Belongs to the CFA/CMAS family.</text>
</comment>
<evidence type="ECO:0000256" key="4">
    <source>
        <dbReference type="ARBA" id="ARBA00022691"/>
    </source>
</evidence>
<name>A0ABV5MS22_9ACTN</name>
<dbReference type="SUPFAM" id="SSF53335">
    <property type="entry name" value="S-adenosyl-L-methionine-dependent methyltransferases"/>
    <property type="match status" value="1"/>
</dbReference>
<evidence type="ECO:0000256" key="2">
    <source>
        <dbReference type="ARBA" id="ARBA00022603"/>
    </source>
</evidence>
<dbReference type="InterPro" id="IPR003333">
    <property type="entry name" value="CMAS"/>
</dbReference>
<reference evidence="6 7" key="1">
    <citation type="submission" date="2024-09" db="EMBL/GenBank/DDBJ databases">
        <authorList>
            <person name="Sun Q."/>
            <person name="Mori K."/>
        </authorList>
    </citation>
    <scope>NUCLEOTIDE SEQUENCE [LARGE SCALE GENOMIC DNA]</scope>
    <source>
        <strain evidence="6 7">JCM 3307</strain>
    </source>
</reference>
<proteinExistence type="inferred from homology"/>
<dbReference type="GO" id="GO:0032259">
    <property type="term" value="P:methylation"/>
    <property type="evidence" value="ECO:0007669"/>
    <property type="project" value="UniProtKB-KW"/>
</dbReference>
<evidence type="ECO:0000256" key="1">
    <source>
        <dbReference type="ARBA" id="ARBA00010815"/>
    </source>
</evidence>
<comment type="caution">
    <text evidence="6">The sequence shown here is derived from an EMBL/GenBank/DDBJ whole genome shotgun (WGS) entry which is preliminary data.</text>
</comment>
<dbReference type="PANTHER" id="PTHR43667">
    <property type="entry name" value="CYCLOPROPANE-FATTY-ACYL-PHOSPHOLIPID SYNTHASE"/>
    <property type="match status" value="1"/>
</dbReference>
<keyword evidence="5" id="KW-0443">Lipid metabolism</keyword>
<dbReference type="InterPro" id="IPR050723">
    <property type="entry name" value="CFA/CMAS"/>
</dbReference>
<accession>A0ABV5MS22</accession>
<keyword evidence="4" id="KW-0949">S-adenosyl-L-methionine</keyword>
<keyword evidence="2 6" id="KW-0489">Methyltransferase</keyword>
<sequence length="437" mass="47574">MTLLHPTPAGPMPTGAMPTGAVAAGPALPRWPDVFAVPSAPVRGRIAEALLHRVAERLALRVQYHGGRTIGTGGPLLVLHRPGAFLARLGAHGLIGLGESYQAGDWDAEDLTGLFAVLAADITAIVPRPLQALRHVHGARPPRTARNTAANARRNIHSHYDLSNDLFALFLDRTMTYSSALFDTDPGAAGWPDLAAAQHRKIDRLLDAVGVGPGTRLLEIGTGWGELAIRAARRGADVHSVTLSAEQRDLAVRRAARAGVAGRVHVRLQDYREIPPALGGFDAIVSVEMLEAVGAQFWPVYLKTLDRHLGPGGRVGLQTITMAHERMRATRRGHTWIQKYIFPGGQIPSIRALEDGLAAGTTLRIADRFAFGRHYEATLRLWRERFTAHTDGVRALGFDETFRRTWEFYLAYCEAGFRTGYLDVHQLVLDRSGKAAA</sequence>
<keyword evidence="3 6" id="KW-0808">Transferase</keyword>
<evidence type="ECO:0000313" key="6">
    <source>
        <dbReference type="EMBL" id="MFB9451658.1"/>
    </source>
</evidence>
<protein>
    <submittedName>
        <fullName evidence="6">Class I SAM-dependent methyltransferase</fullName>
        <ecNumber evidence="6">2.1.1.-</ecNumber>
    </submittedName>
</protein>
<dbReference type="PIRSF" id="PIRSF003085">
    <property type="entry name" value="CMAS"/>
    <property type="match status" value="1"/>
</dbReference>
<keyword evidence="7" id="KW-1185">Reference proteome</keyword>
<dbReference type="Pfam" id="PF02353">
    <property type="entry name" value="CMAS"/>
    <property type="match status" value="1"/>
</dbReference>
<dbReference type="PANTHER" id="PTHR43667:SF2">
    <property type="entry name" value="FATTY ACID C-METHYL TRANSFERASE"/>
    <property type="match status" value="1"/>
</dbReference>
<dbReference type="EMBL" id="JBHMCA010000090">
    <property type="protein sequence ID" value="MFB9451658.1"/>
    <property type="molecule type" value="Genomic_DNA"/>
</dbReference>
<dbReference type="Proteomes" id="UP001589608">
    <property type="component" value="Unassembled WGS sequence"/>
</dbReference>
<dbReference type="InterPro" id="IPR029063">
    <property type="entry name" value="SAM-dependent_MTases_sf"/>
</dbReference>
<organism evidence="6 7">
    <name type="scientific">Dactylosporangium vinaceum</name>
    <dbReference type="NCBI Taxonomy" id="53362"/>
    <lineage>
        <taxon>Bacteria</taxon>
        <taxon>Bacillati</taxon>
        <taxon>Actinomycetota</taxon>
        <taxon>Actinomycetes</taxon>
        <taxon>Micromonosporales</taxon>
        <taxon>Micromonosporaceae</taxon>
        <taxon>Dactylosporangium</taxon>
    </lineage>
</organism>
<dbReference type="Gene3D" id="3.40.50.150">
    <property type="entry name" value="Vaccinia Virus protein VP39"/>
    <property type="match status" value="1"/>
</dbReference>
<evidence type="ECO:0000313" key="7">
    <source>
        <dbReference type="Proteomes" id="UP001589608"/>
    </source>
</evidence>